<comment type="caution">
    <text evidence="1">The sequence shown here is derived from an EMBL/GenBank/DDBJ whole genome shotgun (WGS) entry which is preliminary data.</text>
</comment>
<name>A0ABT1A8T9_9PSEU</name>
<proteinExistence type="predicted"/>
<accession>A0ABT1A8T9</accession>
<dbReference type="Proteomes" id="UP001165283">
    <property type="component" value="Unassembled WGS sequence"/>
</dbReference>
<keyword evidence="2" id="KW-1185">Reference proteome</keyword>
<gene>
    <name evidence="1" type="ORF">KDL28_30640</name>
</gene>
<organism evidence="1 2">
    <name type="scientific">Pseudonocardia humida</name>
    <dbReference type="NCBI Taxonomy" id="2800819"/>
    <lineage>
        <taxon>Bacteria</taxon>
        <taxon>Bacillati</taxon>
        <taxon>Actinomycetota</taxon>
        <taxon>Actinomycetes</taxon>
        <taxon>Pseudonocardiales</taxon>
        <taxon>Pseudonocardiaceae</taxon>
        <taxon>Pseudonocardia</taxon>
    </lineage>
</organism>
<evidence type="ECO:0000313" key="2">
    <source>
        <dbReference type="Proteomes" id="UP001165283"/>
    </source>
</evidence>
<protein>
    <submittedName>
        <fullName evidence="1">Uncharacterized protein</fullName>
    </submittedName>
</protein>
<sequence length="74" mass="8192">MATTYEVQGRRTERGADGEPREVVRLDATRSRATAFAIAETMGAEKLTAWVFEAERRAGRTSYTLLGIVRATKS</sequence>
<evidence type="ECO:0000313" key="1">
    <source>
        <dbReference type="EMBL" id="MCO1659437.1"/>
    </source>
</evidence>
<reference evidence="1" key="1">
    <citation type="submission" date="2021-04" db="EMBL/GenBank/DDBJ databases">
        <title>Pseudonocardia sp. nov., isolated from sandy soil of mangrove forest.</title>
        <authorList>
            <person name="Zan Z."/>
            <person name="Huang R."/>
            <person name="Liu W."/>
        </authorList>
    </citation>
    <scope>NUCLEOTIDE SEQUENCE</scope>
    <source>
        <strain evidence="1">S2-4</strain>
    </source>
</reference>
<dbReference type="RefSeq" id="WP_252444258.1">
    <property type="nucleotide sequence ID" value="NZ_JAGSOV010000065.1"/>
</dbReference>
<dbReference type="EMBL" id="JAGSOV010000065">
    <property type="protein sequence ID" value="MCO1659437.1"/>
    <property type="molecule type" value="Genomic_DNA"/>
</dbReference>